<dbReference type="AlphaFoldDB" id="A0A1T5PA59"/>
<keyword evidence="2 7" id="KW-0813">Transport</keyword>
<sequence length="1123" mass="123063">MLKSRLYKRLGRRDRVFGRLMICFLITAALGLPVDVLSQTITFSGKQVPLQQAFTEIKKQANYAVIFNPELINVNVAISVNAKKQPLEVFMKSILAKQPLSYTIVGTTIVVFPRVDNMPDSVKFTLEPVVHDISGLVYDEKTGAPVIGASVIVNGSAKGTQTDEKGSFVLRKLKDNEQLTITSIGFEKVNVTVPIGQSLLYVTMKTATSVLDQAVVQAYGITSKRLATGNISRVTAEEIERQPVMNPLLALQGRVPGLLVTQTSGYAASPVKVEIRGRNSLNPDMLSDPLYVIDGVPLTVLDVSGSVRYEGGASPGYIQGGLSVTGGQSPLFSMNPRDIASIEVLKDADATAIYGSRAANGVILITTKKGKPGKTTFNMEVNQGIIDVPKRYQMLNTPQYLQMRREAFRNDGIIPTLTTAPDLVLWDSTRYTDWQKVLLGTGKQSAVVTSLTGGDNLAMYRISANYARQEDVVKNSGLNQQASITSSVDVRSVNQKFSLGLTLGYSYTNVDAVFANASVITLAPNAPPVYDSKGELNYAEWNAAGIGGQFPFADLLRTNNAQTNQFSSSMRMGYELARGLKFVTTGGYSYMMGTNNYLMPIASQNPIGNPTGSAVFGTSKNSNLTVEPQLTYSRFIGRGDLSVLVGGTYQSTMTNGTTTFAAGYGDDDLIHTVGSAPFSQTSEGYSKYKYIGFLARINYDWEHKYILNMTARRDGSSRFAPGRQFGNFGSAAVAWNFSEEKWIKRFLPSWVTFMKLRVSYGIVGGNAPSDYQYLSQWAAIAPGDIAPLPGYNGVQPFVPIHAVNQDYHWETNKKFEAGFSASFLEERISVEVSTYRNRSGDQITGLPTPAYTGFKSVTGNWPALIQNSGWEGMISATLIRKKDIIWNVNFNIATNRNLLVSYPGIELSPYFTRYKVGQSLNAEYLLHYQGIDPQTGGYSFVDYNKDGLAKYNYNIPAGTGDDDRYIAINRTPKYFGGIGSTVNYKGLSVNLLFDFKKQLGQDPFITNVKGQMNNFPVEALHDHWQKPGDNARYARYSTYFVGDINASDAGITDASYLRLRSVAIGYSFSDKLSKKAGLKGCTLSFRLQNIFTISNYPGLDPEIQNYSAVPAGRTFSGALSFTL</sequence>
<keyword evidence="5 7" id="KW-0472">Membrane</keyword>
<dbReference type="InterPro" id="IPR023996">
    <property type="entry name" value="TonB-dep_OMP_SusC/RagA"/>
</dbReference>
<evidence type="ECO:0000256" key="6">
    <source>
        <dbReference type="ARBA" id="ARBA00023237"/>
    </source>
</evidence>
<evidence type="ECO:0000256" key="4">
    <source>
        <dbReference type="ARBA" id="ARBA00022692"/>
    </source>
</evidence>
<dbReference type="InterPro" id="IPR012910">
    <property type="entry name" value="Plug_dom"/>
</dbReference>
<dbReference type="InterPro" id="IPR039426">
    <property type="entry name" value="TonB-dep_rcpt-like"/>
</dbReference>
<dbReference type="EMBL" id="FUZZ01000004">
    <property type="protein sequence ID" value="SKD09268.1"/>
    <property type="molecule type" value="Genomic_DNA"/>
</dbReference>
<organism evidence="10 11">
    <name type="scientific">Chitinophaga ginsengisegetis</name>
    <dbReference type="NCBI Taxonomy" id="393003"/>
    <lineage>
        <taxon>Bacteria</taxon>
        <taxon>Pseudomonadati</taxon>
        <taxon>Bacteroidota</taxon>
        <taxon>Chitinophagia</taxon>
        <taxon>Chitinophagales</taxon>
        <taxon>Chitinophagaceae</taxon>
        <taxon>Chitinophaga</taxon>
    </lineage>
</organism>
<dbReference type="NCBIfam" id="TIGR04057">
    <property type="entry name" value="SusC_RagA_signa"/>
    <property type="match status" value="1"/>
</dbReference>
<dbReference type="SUPFAM" id="SSF56935">
    <property type="entry name" value="Porins"/>
    <property type="match status" value="1"/>
</dbReference>
<evidence type="ECO:0000259" key="9">
    <source>
        <dbReference type="Pfam" id="PF07715"/>
    </source>
</evidence>
<evidence type="ECO:0000256" key="3">
    <source>
        <dbReference type="ARBA" id="ARBA00022452"/>
    </source>
</evidence>
<evidence type="ECO:0000256" key="1">
    <source>
        <dbReference type="ARBA" id="ARBA00004571"/>
    </source>
</evidence>
<reference evidence="10 11" key="1">
    <citation type="submission" date="2017-02" db="EMBL/GenBank/DDBJ databases">
        <authorList>
            <person name="Peterson S.W."/>
        </authorList>
    </citation>
    <scope>NUCLEOTIDE SEQUENCE [LARGE SCALE GENOMIC DNA]</scope>
    <source>
        <strain evidence="10 11">DSM 18108</strain>
    </source>
</reference>
<comment type="similarity">
    <text evidence="7">Belongs to the TonB-dependent receptor family.</text>
</comment>
<feature type="domain" description="TonB-dependent receptor plug" evidence="9">
    <location>
        <begin position="224"/>
        <end position="362"/>
    </location>
</feature>
<name>A0A1T5PA59_9BACT</name>
<evidence type="ECO:0000313" key="10">
    <source>
        <dbReference type="EMBL" id="SKD09268.1"/>
    </source>
</evidence>
<gene>
    <name evidence="10" type="ORF">SAMN05660461_5151</name>
</gene>
<evidence type="ECO:0000256" key="7">
    <source>
        <dbReference type="PROSITE-ProRule" id="PRU01360"/>
    </source>
</evidence>
<keyword evidence="3 7" id="KW-1134">Transmembrane beta strand</keyword>
<keyword evidence="11" id="KW-1185">Reference proteome</keyword>
<dbReference type="InterPro" id="IPR008969">
    <property type="entry name" value="CarboxyPept-like_regulatory"/>
</dbReference>
<keyword evidence="6 7" id="KW-0998">Cell outer membrane</keyword>
<feature type="domain" description="Secretin/TonB short N-terminal" evidence="8">
    <location>
        <begin position="63"/>
        <end position="113"/>
    </location>
</feature>
<dbReference type="Gene3D" id="2.170.130.10">
    <property type="entry name" value="TonB-dependent receptor, plug domain"/>
    <property type="match status" value="1"/>
</dbReference>
<dbReference type="Pfam" id="PF07660">
    <property type="entry name" value="STN"/>
    <property type="match status" value="1"/>
</dbReference>
<evidence type="ECO:0000256" key="2">
    <source>
        <dbReference type="ARBA" id="ARBA00022448"/>
    </source>
</evidence>
<dbReference type="Pfam" id="PF13715">
    <property type="entry name" value="CarbopepD_reg_2"/>
    <property type="match status" value="1"/>
</dbReference>
<dbReference type="Pfam" id="PF07715">
    <property type="entry name" value="Plug"/>
    <property type="match status" value="1"/>
</dbReference>
<dbReference type="InterPro" id="IPR011662">
    <property type="entry name" value="Secretin/TonB_short_N"/>
</dbReference>
<dbReference type="RefSeq" id="WP_079472408.1">
    <property type="nucleotide sequence ID" value="NZ_FUZZ01000004.1"/>
</dbReference>
<accession>A0A1T5PA59</accession>
<dbReference type="NCBIfam" id="TIGR04056">
    <property type="entry name" value="OMP_RagA_SusC"/>
    <property type="match status" value="1"/>
</dbReference>
<dbReference type="Proteomes" id="UP000190166">
    <property type="component" value="Unassembled WGS sequence"/>
</dbReference>
<dbReference type="STRING" id="393003.SAMN05660461_5151"/>
<evidence type="ECO:0000313" key="11">
    <source>
        <dbReference type="Proteomes" id="UP000190166"/>
    </source>
</evidence>
<dbReference type="InterPro" id="IPR036942">
    <property type="entry name" value="Beta-barrel_TonB_sf"/>
</dbReference>
<dbReference type="Gene3D" id="2.60.40.1120">
    <property type="entry name" value="Carboxypeptidase-like, regulatory domain"/>
    <property type="match status" value="1"/>
</dbReference>
<dbReference type="SUPFAM" id="SSF49464">
    <property type="entry name" value="Carboxypeptidase regulatory domain-like"/>
    <property type="match status" value="1"/>
</dbReference>
<dbReference type="GO" id="GO:0009279">
    <property type="term" value="C:cell outer membrane"/>
    <property type="evidence" value="ECO:0007669"/>
    <property type="project" value="UniProtKB-SubCell"/>
</dbReference>
<keyword evidence="4 7" id="KW-0812">Transmembrane</keyword>
<proteinExistence type="inferred from homology"/>
<dbReference type="InterPro" id="IPR037066">
    <property type="entry name" value="Plug_dom_sf"/>
</dbReference>
<dbReference type="InterPro" id="IPR023997">
    <property type="entry name" value="TonB-dep_OMP_SusC/RagA_CS"/>
</dbReference>
<protein>
    <submittedName>
        <fullName evidence="10">TonB-linked outer membrane protein, SusC/RagA family</fullName>
    </submittedName>
</protein>
<comment type="subcellular location">
    <subcellularLocation>
        <location evidence="1 7">Cell outer membrane</location>
        <topology evidence="1 7">Multi-pass membrane protein</topology>
    </subcellularLocation>
</comment>
<dbReference type="Gene3D" id="2.40.170.20">
    <property type="entry name" value="TonB-dependent receptor, beta-barrel domain"/>
    <property type="match status" value="1"/>
</dbReference>
<evidence type="ECO:0000259" key="8">
    <source>
        <dbReference type="Pfam" id="PF07660"/>
    </source>
</evidence>
<dbReference type="PROSITE" id="PS52016">
    <property type="entry name" value="TONB_DEPENDENT_REC_3"/>
    <property type="match status" value="1"/>
</dbReference>
<evidence type="ECO:0000256" key="5">
    <source>
        <dbReference type="ARBA" id="ARBA00023136"/>
    </source>
</evidence>